<dbReference type="SMART" id="SM00843">
    <property type="entry name" value="Ftsk_gamma"/>
    <property type="match status" value="1"/>
</dbReference>
<evidence type="ECO:0000256" key="7">
    <source>
        <dbReference type="ARBA" id="ARBA00022741"/>
    </source>
</evidence>
<dbReference type="Pfam" id="PF01580">
    <property type="entry name" value="FtsK_SpoIIIE"/>
    <property type="match status" value="1"/>
</dbReference>
<dbReference type="InterPro" id="IPR050206">
    <property type="entry name" value="FtsK/SpoIIIE/SftA"/>
</dbReference>
<dbReference type="InterPro" id="IPR027417">
    <property type="entry name" value="P-loop_NTPase"/>
</dbReference>
<comment type="subcellular location">
    <subcellularLocation>
        <location evidence="1">Cell membrane</location>
        <topology evidence="1">Multi-pass membrane protein</topology>
    </subcellularLocation>
</comment>
<reference evidence="20" key="1">
    <citation type="submission" date="2016-03" db="EMBL/GenBank/DDBJ databases">
        <authorList>
            <person name="Ploux O."/>
        </authorList>
    </citation>
    <scope>NUCLEOTIDE SEQUENCE</scope>
    <source>
        <strain evidence="20">UC10</strain>
    </source>
</reference>
<dbReference type="SUPFAM" id="SSF52540">
    <property type="entry name" value="P-loop containing nucleoside triphosphate hydrolases"/>
    <property type="match status" value="1"/>
</dbReference>
<evidence type="ECO:0000256" key="18">
    <source>
        <dbReference type="SAM" id="Phobius"/>
    </source>
</evidence>
<evidence type="ECO:0000256" key="12">
    <source>
        <dbReference type="ARBA" id="ARBA00023136"/>
    </source>
</evidence>
<feature type="binding site" evidence="16">
    <location>
        <begin position="475"/>
        <end position="482"/>
    </location>
    <ligand>
        <name>ATP</name>
        <dbReference type="ChEBI" id="CHEBI:30616"/>
    </ligand>
</feature>
<dbReference type="Gene3D" id="3.40.50.300">
    <property type="entry name" value="P-loop containing nucleotide triphosphate hydrolases"/>
    <property type="match status" value="1"/>
</dbReference>
<keyword evidence="6 18" id="KW-0812">Transmembrane</keyword>
<evidence type="ECO:0000256" key="6">
    <source>
        <dbReference type="ARBA" id="ARBA00022692"/>
    </source>
</evidence>
<feature type="region of interest" description="Disordered" evidence="17">
    <location>
        <begin position="262"/>
        <end position="316"/>
    </location>
</feature>
<dbReference type="InterPro" id="IPR036388">
    <property type="entry name" value="WH-like_DNA-bd_sf"/>
</dbReference>
<evidence type="ECO:0000256" key="1">
    <source>
        <dbReference type="ARBA" id="ARBA00004651"/>
    </source>
</evidence>
<dbReference type="InterPro" id="IPR018541">
    <property type="entry name" value="Ftsk_gamma"/>
</dbReference>
<feature type="domain" description="FtsK" evidence="19">
    <location>
        <begin position="458"/>
        <end position="677"/>
    </location>
</feature>
<evidence type="ECO:0000256" key="16">
    <source>
        <dbReference type="PROSITE-ProRule" id="PRU00289"/>
    </source>
</evidence>
<dbReference type="Pfam" id="PF13491">
    <property type="entry name" value="FtsK_4TM"/>
    <property type="match status" value="1"/>
</dbReference>
<evidence type="ECO:0000259" key="19">
    <source>
        <dbReference type="PROSITE" id="PS50901"/>
    </source>
</evidence>
<feature type="region of interest" description="Disordered" evidence="17">
    <location>
        <begin position="799"/>
        <end position="823"/>
    </location>
</feature>
<evidence type="ECO:0000256" key="8">
    <source>
        <dbReference type="ARBA" id="ARBA00022829"/>
    </source>
</evidence>
<dbReference type="PANTHER" id="PTHR22683">
    <property type="entry name" value="SPORULATION PROTEIN RELATED"/>
    <property type="match status" value="1"/>
</dbReference>
<dbReference type="InterPro" id="IPR041027">
    <property type="entry name" value="FtsK_alpha"/>
</dbReference>
<feature type="transmembrane region" description="Helical" evidence="18">
    <location>
        <begin position="165"/>
        <end position="185"/>
    </location>
</feature>
<keyword evidence="13" id="KW-0131">Cell cycle</keyword>
<feature type="transmembrane region" description="Helical" evidence="18">
    <location>
        <begin position="218"/>
        <end position="238"/>
    </location>
</feature>
<keyword evidence="9 16" id="KW-0067">ATP-binding</keyword>
<keyword evidence="12 18" id="KW-0472">Membrane</keyword>
<dbReference type="Gene3D" id="3.30.980.40">
    <property type="match status" value="1"/>
</dbReference>
<feature type="transmembrane region" description="Helical" evidence="18">
    <location>
        <begin position="77"/>
        <end position="100"/>
    </location>
</feature>
<evidence type="ECO:0000256" key="14">
    <source>
        <dbReference type="ARBA" id="ARBA00024784"/>
    </source>
</evidence>
<dbReference type="InterPro" id="IPR002543">
    <property type="entry name" value="FtsK_dom"/>
</dbReference>
<dbReference type="GO" id="GO:0005524">
    <property type="term" value="F:ATP binding"/>
    <property type="evidence" value="ECO:0007669"/>
    <property type="project" value="UniProtKB-UniRule"/>
</dbReference>
<keyword evidence="4" id="KW-1003">Cell membrane</keyword>
<evidence type="ECO:0000256" key="3">
    <source>
        <dbReference type="ARBA" id="ARBA00020887"/>
    </source>
</evidence>
<keyword evidence="10 18" id="KW-1133">Transmembrane helix</keyword>
<comment type="subunit">
    <text evidence="15">Homohexamer. Forms a ring that surrounds DNA.</text>
</comment>
<dbReference type="SUPFAM" id="SSF46785">
    <property type="entry name" value="Winged helix' DNA-binding domain"/>
    <property type="match status" value="1"/>
</dbReference>
<dbReference type="GO" id="GO:0051301">
    <property type="term" value="P:cell division"/>
    <property type="evidence" value="ECO:0007669"/>
    <property type="project" value="UniProtKB-KW"/>
</dbReference>
<evidence type="ECO:0000256" key="13">
    <source>
        <dbReference type="ARBA" id="ARBA00023306"/>
    </source>
</evidence>
<dbReference type="KEGG" id="sphu:SPPYR_3392"/>
<evidence type="ECO:0000256" key="15">
    <source>
        <dbReference type="ARBA" id="ARBA00025923"/>
    </source>
</evidence>
<dbReference type="GO" id="GO:0007059">
    <property type="term" value="P:chromosome segregation"/>
    <property type="evidence" value="ECO:0007669"/>
    <property type="project" value="UniProtKB-KW"/>
</dbReference>
<comment type="similarity">
    <text evidence="2">Belongs to the FtsK/SpoIIIE/SftA family.</text>
</comment>
<proteinExistence type="inferred from homology"/>
<keyword evidence="11" id="KW-0238">DNA-binding</keyword>
<dbReference type="InterPro" id="IPR025199">
    <property type="entry name" value="FtsK_4TM"/>
</dbReference>
<dbReference type="PROSITE" id="PS50901">
    <property type="entry name" value="FTSK"/>
    <property type="match status" value="1"/>
</dbReference>
<dbReference type="Pfam" id="PF17854">
    <property type="entry name" value="FtsK_alpha"/>
    <property type="match status" value="1"/>
</dbReference>
<sequence>MTQGRRPSTIRFADGPPPHGFAAGRIELTEPRLTTSPAHAHIAGPTHRDRNKSMASRKAAPAKADWRTVFRQSIARSLVIAAAVALGLFTLFLALALVTYDSTDAALNTAAHGTAANWMGSAGAWFADLGLSIGGVGVALLLPLLGIIAWRLWTGEAQPYWPRQLAYSFIGILLVGLGAELWSPATNAPLPAGWGGIIALLLGGAIAPLFAQAGEPAAALIRFATILLLVGLGLWLAWRALRLEKGWASRFRLPAATSSRIAEPVRAPRADERVSNSLEPAVRPRAVAEPVDRAPPEIADPAQRSAPSKPRPKPQTELFTNYQLPSIDLLAPAPERPAGQIDKAALERNARLLESVLEDFQVKGVVTAVRPGPVVTMYELEPAPGTKASRVSNLADDIARNMSALSARIAPIPGRTVIGIELPNAQREAVVLHEIIGSALFQDQTGALPIILGKNISGDAMIADLAPMPHLLIAGTTGSGKSVGLNAMILSLLYRLGPDQVKMIMIDPKMLELSVYDDIPHLLAPVVTEPKKAIRALKWAVEQMEDRYRMMSSLSVRNLASYNDKVRGALAKGKSLGRRVQTGYDPDTGQPVYEEETLDYQPLPQIVVVVDELADLMMTAGKEVEFLIQRLAQKARAAGIHLILATQRPSVDVITGVIKANLPTRISFNVTSKIDSRTILGEAGAEQLLGKGDMLYVPGGKQITRIHGPFVSDDEVRLVAEHWKAQGRPDYIESVTEDPEDGGFAMEGAPAGGDSAEDRMYAKACQIVAESQKASTSWLQRQLRIGYNSAARLIERMEEEGIVSPPNHVGRRDVLTDQYGQPR</sequence>
<organism evidence="20">
    <name type="scientific">uncultured Sphingopyxis sp</name>
    <dbReference type="NCBI Taxonomy" id="310581"/>
    <lineage>
        <taxon>Bacteria</taxon>
        <taxon>Pseudomonadati</taxon>
        <taxon>Pseudomonadota</taxon>
        <taxon>Alphaproteobacteria</taxon>
        <taxon>Sphingomonadales</taxon>
        <taxon>Sphingomonadaceae</taxon>
        <taxon>Sphingopyxis</taxon>
        <taxon>environmental samples</taxon>
    </lineage>
</organism>
<dbReference type="EMBL" id="LT598653">
    <property type="protein sequence ID" value="SBV34507.1"/>
    <property type="molecule type" value="Genomic_DNA"/>
</dbReference>
<evidence type="ECO:0000256" key="10">
    <source>
        <dbReference type="ARBA" id="ARBA00022989"/>
    </source>
</evidence>
<keyword evidence="8" id="KW-0159">Chromosome partition</keyword>
<dbReference type="CDD" id="cd01127">
    <property type="entry name" value="TrwB_TraG_TraD_VirD4"/>
    <property type="match status" value="1"/>
</dbReference>
<keyword evidence="7 16" id="KW-0547">Nucleotide-binding</keyword>
<evidence type="ECO:0000313" key="20">
    <source>
        <dbReference type="EMBL" id="SBV34507.1"/>
    </source>
</evidence>
<dbReference type="Gene3D" id="1.10.10.10">
    <property type="entry name" value="Winged helix-like DNA-binding domain superfamily/Winged helix DNA-binding domain"/>
    <property type="match status" value="1"/>
</dbReference>
<dbReference type="PANTHER" id="PTHR22683:SF41">
    <property type="entry name" value="DNA TRANSLOCASE FTSK"/>
    <property type="match status" value="1"/>
</dbReference>
<evidence type="ECO:0000256" key="11">
    <source>
        <dbReference type="ARBA" id="ARBA00023125"/>
    </source>
</evidence>
<feature type="transmembrane region" description="Helical" evidence="18">
    <location>
        <begin position="191"/>
        <end position="211"/>
    </location>
</feature>
<gene>
    <name evidence="20" type="primary">ftsK</name>
    <name evidence="20" type="ORF">SPPYR_3392</name>
</gene>
<comment type="function">
    <text evidence="14">Essential cell division protein that coordinates cell division and chromosome segregation. The N-terminus is involved in assembly of the cell-division machinery. The C-terminus functions as a DNA motor that moves dsDNA in an ATP-dependent manner towards the dif recombination site, which is located within the replication terminus region. Translocation stops specifically at Xer-dif sites, where FtsK interacts with the Xer recombinase, allowing activation of chromosome unlinking by recombination. FtsK orienting polar sequences (KOPS) guide the direction of DNA translocation. FtsK can remove proteins from DNA as it translocates, but translocation stops specifically at XerCD-dif site, thereby preventing removal of XerC and XerD from dif.</text>
</comment>
<feature type="region of interest" description="Disordered" evidence="17">
    <location>
        <begin position="38"/>
        <end position="60"/>
    </location>
</feature>
<dbReference type="GO" id="GO:0005886">
    <property type="term" value="C:plasma membrane"/>
    <property type="evidence" value="ECO:0007669"/>
    <property type="project" value="UniProtKB-SubCell"/>
</dbReference>
<evidence type="ECO:0000256" key="5">
    <source>
        <dbReference type="ARBA" id="ARBA00022618"/>
    </source>
</evidence>
<evidence type="ECO:0000256" key="2">
    <source>
        <dbReference type="ARBA" id="ARBA00006474"/>
    </source>
</evidence>
<dbReference type="GO" id="GO:0003677">
    <property type="term" value="F:DNA binding"/>
    <property type="evidence" value="ECO:0007669"/>
    <property type="project" value="UniProtKB-KW"/>
</dbReference>
<dbReference type="Pfam" id="PF09397">
    <property type="entry name" value="FtsK_gamma"/>
    <property type="match status" value="1"/>
</dbReference>
<evidence type="ECO:0000256" key="17">
    <source>
        <dbReference type="SAM" id="MobiDB-lite"/>
    </source>
</evidence>
<evidence type="ECO:0000256" key="4">
    <source>
        <dbReference type="ARBA" id="ARBA00022475"/>
    </source>
</evidence>
<dbReference type="InterPro" id="IPR036390">
    <property type="entry name" value="WH_DNA-bd_sf"/>
</dbReference>
<name>A0A1Y5Q409_9SPHN</name>
<accession>A0A1Y5Q409</accession>
<keyword evidence="5" id="KW-0132">Cell division</keyword>
<feature type="transmembrane region" description="Helical" evidence="18">
    <location>
        <begin position="129"/>
        <end position="153"/>
    </location>
</feature>
<evidence type="ECO:0000256" key="9">
    <source>
        <dbReference type="ARBA" id="ARBA00022840"/>
    </source>
</evidence>
<protein>
    <recommendedName>
        <fullName evidence="3">DNA translocase FtsK</fullName>
    </recommendedName>
</protein>
<dbReference type="AlphaFoldDB" id="A0A1Y5Q409"/>